<reference evidence="2 3" key="1">
    <citation type="submission" date="2020-10" db="EMBL/GenBank/DDBJ databases">
        <authorList>
            <person name="Castelo-Branco R."/>
            <person name="Eusebio N."/>
            <person name="Adriana R."/>
            <person name="Vieira A."/>
            <person name="Brugerolle De Fraissinette N."/>
            <person name="Rezende De Castro R."/>
            <person name="Schneider M.P."/>
            <person name="Vasconcelos V."/>
            <person name="Leao P.N."/>
        </authorList>
    </citation>
    <scope>NUCLEOTIDE SEQUENCE [LARGE SCALE GENOMIC DNA]</scope>
    <source>
        <strain evidence="2 3">LEGE 00250</strain>
    </source>
</reference>
<proteinExistence type="predicted"/>
<evidence type="ECO:0000313" key="3">
    <source>
        <dbReference type="Proteomes" id="UP000606776"/>
    </source>
</evidence>
<dbReference type="EMBL" id="JADEWB010000005">
    <property type="protein sequence ID" value="MBE9234789.1"/>
    <property type="molecule type" value="Genomic_DNA"/>
</dbReference>
<evidence type="ECO:0008006" key="4">
    <source>
        <dbReference type="Google" id="ProtNLM"/>
    </source>
</evidence>
<accession>A0ABR9V8G8</accession>
<sequence>MMKFTVKGLIALFVTSSALFLTPMKSDAQVNMKSLAEVAKSCQKDVPSKEYYQQMLLNFNSSLDECIRSRYHYSLILDKFPELASTGEILPGYPGSVAVGQIASIFGSYDRQNLLDCIIANDTSSNACRQISIKIYDIGEYRDHFRANSNKISYYLPYICPSCVVAHDEVSGSEKVILNAFIQWFLKLDKPQRREVISILGDDDKALQLRRSLENESNAARREYWEARERVEQQEKERRKRELLGN</sequence>
<protein>
    <recommendedName>
        <fullName evidence="4">Secreted protein</fullName>
    </recommendedName>
</protein>
<comment type="caution">
    <text evidence="2">The sequence shown here is derived from an EMBL/GenBank/DDBJ whole genome shotgun (WGS) entry which is preliminary data.</text>
</comment>
<evidence type="ECO:0000256" key="1">
    <source>
        <dbReference type="SAM" id="Coils"/>
    </source>
</evidence>
<feature type="coiled-coil region" evidence="1">
    <location>
        <begin position="210"/>
        <end position="237"/>
    </location>
</feature>
<evidence type="ECO:0000313" key="2">
    <source>
        <dbReference type="EMBL" id="MBE9234789.1"/>
    </source>
</evidence>
<dbReference type="Proteomes" id="UP000606776">
    <property type="component" value="Unassembled WGS sequence"/>
</dbReference>
<organism evidence="2 3">
    <name type="scientific">Sphaerospermopsis aphanizomenoides LEGE 00250</name>
    <dbReference type="NCBI Taxonomy" id="2777972"/>
    <lineage>
        <taxon>Bacteria</taxon>
        <taxon>Bacillati</taxon>
        <taxon>Cyanobacteriota</taxon>
        <taxon>Cyanophyceae</taxon>
        <taxon>Nostocales</taxon>
        <taxon>Aphanizomenonaceae</taxon>
        <taxon>Sphaerospermopsis</taxon>
        <taxon>Sphaerospermopsis aphanizomenoides</taxon>
    </lineage>
</organism>
<gene>
    <name evidence="2" type="ORF">IQ227_01725</name>
</gene>
<name>A0ABR9V8G8_9CYAN</name>
<keyword evidence="3" id="KW-1185">Reference proteome</keyword>
<dbReference type="RefSeq" id="WP_193941453.1">
    <property type="nucleotide sequence ID" value="NZ_JADEWB010000005.1"/>
</dbReference>
<keyword evidence="1" id="KW-0175">Coiled coil</keyword>